<dbReference type="Gene3D" id="1.10.1740.10">
    <property type="match status" value="1"/>
</dbReference>
<dbReference type="InterPro" id="IPR007627">
    <property type="entry name" value="RNA_pol_sigma70_r2"/>
</dbReference>
<evidence type="ECO:0000256" key="1">
    <source>
        <dbReference type="ARBA" id="ARBA00010641"/>
    </source>
</evidence>
<keyword evidence="2" id="KW-0805">Transcription regulation</keyword>
<accession>A0A060RA30</accession>
<dbReference type="InterPro" id="IPR036388">
    <property type="entry name" value="WH-like_DNA-bd_sf"/>
</dbReference>
<evidence type="ECO:0000259" key="6">
    <source>
        <dbReference type="Pfam" id="PF08281"/>
    </source>
</evidence>
<dbReference type="PANTHER" id="PTHR43133:SF51">
    <property type="entry name" value="RNA POLYMERASE SIGMA FACTOR"/>
    <property type="match status" value="1"/>
</dbReference>
<keyword evidence="4" id="KW-0804">Transcription</keyword>
<dbReference type="Pfam" id="PF08281">
    <property type="entry name" value="Sigma70_r4_2"/>
    <property type="match status" value="1"/>
</dbReference>
<organism evidence="7 8">
    <name type="scientific">Mucinivorans hirudinis</name>
    <dbReference type="NCBI Taxonomy" id="1433126"/>
    <lineage>
        <taxon>Bacteria</taxon>
        <taxon>Pseudomonadati</taxon>
        <taxon>Bacteroidota</taxon>
        <taxon>Bacteroidia</taxon>
        <taxon>Bacteroidales</taxon>
        <taxon>Rikenellaceae</taxon>
        <taxon>Mucinivorans</taxon>
    </lineage>
</organism>
<dbReference type="InterPro" id="IPR039425">
    <property type="entry name" value="RNA_pol_sigma-70-like"/>
</dbReference>
<dbReference type="HOGENOM" id="CLU_047691_3_0_10"/>
<feature type="domain" description="RNA polymerase sigma factor 70 region 4 type 2" evidence="6">
    <location>
        <begin position="128"/>
        <end position="179"/>
    </location>
</feature>
<evidence type="ECO:0000313" key="7">
    <source>
        <dbReference type="EMBL" id="CDN32486.1"/>
    </source>
</evidence>
<dbReference type="SUPFAM" id="SSF88946">
    <property type="entry name" value="Sigma2 domain of RNA polymerase sigma factors"/>
    <property type="match status" value="1"/>
</dbReference>
<name>A0A060RA30_9BACT</name>
<dbReference type="EMBL" id="HG934468">
    <property type="protein sequence ID" value="CDN32486.1"/>
    <property type="molecule type" value="Genomic_DNA"/>
</dbReference>
<dbReference type="InterPro" id="IPR013324">
    <property type="entry name" value="RNA_pol_sigma_r3/r4-like"/>
</dbReference>
<evidence type="ECO:0000256" key="3">
    <source>
        <dbReference type="ARBA" id="ARBA00023082"/>
    </source>
</evidence>
<dbReference type="GO" id="GO:0016987">
    <property type="term" value="F:sigma factor activity"/>
    <property type="evidence" value="ECO:0007669"/>
    <property type="project" value="UniProtKB-KW"/>
</dbReference>
<keyword evidence="8" id="KW-1185">Reference proteome</keyword>
<sequence>MNRDLSDKELLEMYASTEDEGSRERAFSLLVEKYSQRLYWVVRKMVISHHDTDDIIQNVLIKLWSALPTFRGESGLYTWIYKIAVNEALSTLRSKKRGFIVSESDVSHQLDALIQEEGLSDGNTLTDALNRAVLRLPTKQRLVFNLRYYDEVPYQEMSEILDTSVGALKASYHHAVQKIEEQLKMENFLERD</sequence>
<dbReference type="PANTHER" id="PTHR43133">
    <property type="entry name" value="RNA POLYMERASE ECF-TYPE SIGMA FACTO"/>
    <property type="match status" value="1"/>
</dbReference>
<evidence type="ECO:0000256" key="2">
    <source>
        <dbReference type="ARBA" id="ARBA00023015"/>
    </source>
</evidence>
<reference evidence="7 8" key="1">
    <citation type="journal article" date="2015" name="Genome Announc.">
        <title>Complete Genome Sequence of the Novel Leech Symbiont Mucinivorans hirudinis M3T.</title>
        <authorList>
            <person name="Nelson M.C."/>
            <person name="Bomar L."/>
            <person name="Graf J."/>
        </authorList>
    </citation>
    <scope>NUCLEOTIDE SEQUENCE [LARGE SCALE GENOMIC DNA]</scope>
    <source>
        <strain evidence="8">M3</strain>
    </source>
</reference>
<gene>
    <name evidence="7" type="ORF">BN938_2416</name>
</gene>
<dbReference type="InterPro" id="IPR014284">
    <property type="entry name" value="RNA_pol_sigma-70_dom"/>
</dbReference>
<dbReference type="SUPFAM" id="SSF88659">
    <property type="entry name" value="Sigma3 and sigma4 domains of RNA polymerase sigma factors"/>
    <property type="match status" value="1"/>
</dbReference>
<evidence type="ECO:0000313" key="8">
    <source>
        <dbReference type="Proteomes" id="UP000027616"/>
    </source>
</evidence>
<dbReference type="eggNOG" id="COG1595">
    <property type="taxonomic scope" value="Bacteria"/>
</dbReference>
<dbReference type="GO" id="GO:0003677">
    <property type="term" value="F:DNA binding"/>
    <property type="evidence" value="ECO:0007669"/>
    <property type="project" value="InterPro"/>
</dbReference>
<dbReference type="InterPro" id="IPR013325">
    <property type="entry name" value="RNA_pol_sigma_r2"/>
</dbReference>
<feature type="domain" description="RNA polymerase sigma-70 region 2" evidence="5">
    <location>
        <begin position="30"/>
        <end position="97"/>
    </location>
</feature>
<evidence type="ECO:0000259" key="5">
    <source>
        <dbReference type="Pfam" id="PF04542"/>
    </source>
</evidence>
<comment type="similarity">
    <text evidence="1">Belongs to the sigma-70 factor family. ECF subfamily.</text>
</comment>
<dbReference type="STRING" id="1433126.BN938_2416"/>
<protein>
    <submittedName>
        <fullName evidence="7">RNA polymerase ECF-type sigma factor</fullName>
    </submittedName>
</protein>
<proteinExistence type="inferred from homology"/>
<dbReference type="Pfam" id="PF04542">
    <property type="entry name" value="Sigma70_r2"/>
    <property type="match status" value="1"/>
</dbReference>
<dbReference type="PATRIC" id="fig|1433126.3.peg.2390"/>
<dbReference type="KEGG" id="rbc:BN938_2416"/>
<dbReference type="Proteomes" id="UP000027616">
    <property type="component" value="Chromosome I"/>
</dbReference>
<dbReference type="Gene3D" id="1.10.10.10">
    <property type="entry name" value="Winged helix-like DNA-binding domain superfamily/Winged helix DNA-binding domain"/>
    <property type="match status" value="1"/>
</dbReference>
<evidence type="ECO:0000256" key="4">
    <source>
        <dbReference type="ARBA" id="ARBA00023163"/>
    </source>
</evidence>
<dbReference type="AlphaFoldDB" id="A0A060RA30"/>
<keyword evidence="3" id="KW-0731">Sigma factor</keyword>
<dbReference type="GO" id="GO:0006352">
    <property type="term" value="P:DNA-templated transcription initiation"/>
    <property type="evidence" value="ECO:0007669"/>
    <property type="project" value="InterPro"/>
</dbReference>
<dbReference type="NCBIfam" id="TIGR02937">
    <property type="entry name" value="sigma70-ECF"/>
    <property type="match status" value="1"/>
</dbReference>
<dbReference type="InterPro" id="IPR013249">
    <property type="entry name" value="RNA_pol_sigma70_r4_t2"/>
</dbReference>